<dbReference type="Gene3D" id="3.40.630.10">
    <property type="entry name" value="Zn peptidases"/>
    <property type="match status" value="1"/>
</dbReference>
<dbReference type="InterPro" id="IPR045175">
    <property type="entry name" value="M28_fam"/>
</dbReference>
<evidence type="ECO:0000256" key="2">
    <source>
        <dbReference type="ARBA" id="ARBA00005634"/>
    </source>
</evidence>
<dbReference type="GO" id="GO:0006508">
    <property type="term" value="P:proteolysis"/>
    <property type="evidence" value="ECO:0007669"/>
    <property type="project" value="InterPro"/>
</dbReference>
<sequence>MRLEILVLLLALSLTVADDNISCVISDAVSNRTFSHYLRNIAALPGFTNVERLRRAYHIRSAFRKAGLTMHYEETSQEGLTIIGIHKPIDSNEDTPLWLVSAHYDTVANTTGLFDNSAGVAALLETARVLTPALKNFNGTTAEVWFIAWDREEEYSGSWSWISSKSEKDLKRIAGVWNMDSVGSISQQPSGQRVPPGLEQLLPDVYHQIESVRIQRKLAEDSPNVQQNFRPNFLTVITDSRSVVMATIYNQTVARCRIPIRVIAVPLPYPGSTVCGSLIGNFGDFCRSDHAAFWSKGIEAVHITDTADLRNPCYHETCDEWKEMREENWLFLLQMTSSLAQTVFDVATSPSSQPLVPIQNE</sequence>
<comment type="similarity">
    <text evidence="2">Belongs to the peptidase M28 family. M28B subfamily.</text>
</comment>
<dbReference type="OrthoDB" id="2214at2759"/>
<dbReference type="EMBL" id="MDYQ01000163">
    <property type="protein sequence ID" value="PRP80039.1"/>
    <property type="molecule type" value="Genomic_DNA"/>
</dbReference>
<feature type="domain" description="Peptidase M28" evidence="4">
    <location>
        <begin position="91"/>
        <end position="214"/>
    </location>
</feature>
<dbReference type="GO" id="GO:0008235">
    <property type="term" value="F:metalloexopeptidase activity"/>
    <property type="evidence" value="ECO:0007669"/>
    <property type="project" value="InterPro"/>
</dbReference>
<comment type="cofactor">
    <cofactor evidence="1">
        <name>Zn(2+)</name>
        <dbReference type="ChEBI" id="CHEBI:29105"/>
    </cofactor>
</comment>
<evidence type="ECO:0000256" key="1">
    <source>
        <dbReference type="ARBA" id="ARBA00001947"/>
    </source>
</evidence>
<dbReference type="PANTHER" id="PTHR12147">
    <property type="entry name" value="METALLOPEPTIDASE M28 FAMILY MEMBER"/>
    <property type="match status" value="1"/>
</dbReference>
<dbReference type="PANTHER" id="PTHR12147:SF26">
    <property type="entry name" value="PEPTIDASE M28 DOMAIN-CONTAINING PROTEIN"/>
    <property type="match status" value="1"/>
</dbReference>
<dbReference type="STRING" id="1890364.A0A2P6N7W8"/>
<evidence type="ECO:0000313" key="5">
    <source>
        <dbReference type="EMBL" id="PRP80039.1"/>
    </source>
</evidence>
<feature type="signal peptide" evidence="3">
    <location>
        <begin position="1"/>
        <end position="17"/>
    </location>
</feature>
<evidence type="ECO:0000256" key="3">
    <source>
        <dbReference type="SAM" id="SignalP"/>
    </source>
</evidence>
<gene>
    <name evidence="5" type="ORF">PROFUN_12326</name>
</gene>
<proteinExistence type="inferred from homology"/>
<keyword evidence="3" id="KW-0732">Signal</keyword>
<evidence type="ECO:0000313" key="6">
    <source>
        <dbReference type="Proteomes" id="UP000241769"/>
    </source>
</evidence>
<feature type="chain" id="PRO_5015116502" description="Peptidase M28 domain-containing protein" evidence="3">
    <location>
        <begin position="18"/>
        <end position="361"/>
    </location>
</feature>
<reference evidence="5 6" key="1">
    <citation type="journal article" date="2018" name="Genome Biol. Evol.">
        <title>Multiple Roots of Fruiting Body Formation in Amoebozoa.</title>
        <authorList>
            <person name="Hillmann F."/>
            <person name="Forbes G."/>
            <person name="Novohradska S."/>
            <person name="Ferling I."/>
            <person name="Riege K."/>
            <person name="Groth M."/>
            <person name="Westermann M."/>
            <person name="Marz M."/>
            <person name="Spaller T."/>
            <person name="Winckler T."/>
            <person name="Schaap P."/>
            <person name="Glockner G."/>
        </authorList>
    </citation>
    <scope>NUCLEOTIDE SEQUENCE [LARGE SCALE GENOMIC DNA]</scope>
    <source>
        <strain evidence="5 6">Jena</strain>
    </source>
</reference>
<accession>A0A2P6N7W8</accession>
<dbReference type="InParanoid" id="A0A2P6N7W8"/>
<protein>
    <recommendedName>
        <fullName evidence="4">Peptidase M28 domain-containing protein</fullName>
    </recommendedName>
</protein>
<dbReference type="InterPro" id="IPR007484">
    <property type="entry name" value="Peptidase_M28"/>
</dbReference>
<dbReference type="AlphaFoldDB" id="A0A2P6N7W8"/>
<dbReference type="Pfam" id="PF04389">
    <property type="entry name" value="Peptidase_M28"/>
    <property type="match status" value="2"/>
</dbReference>
<name>A0A2P6N7W8_9EUKA</name>
<keyword evidence="6" id="KW-1185">Reference proteome</keyword>
<feature type="domain" description="Peptidase M28" evidence="4">
    <location>
        <begin position="281"/>
        <end position="325"/>
    </location>
</feature>
<organism evidence="5 6">
    <name type="scientific">Planoprotostelium fungivorum</name>
    <dbReference type="NCBI Taxonomy" id="1890364"/>
    <lineage>
        <taxon>Eukaryota</taxon>
        <taxon>Amoebozoa</taxon>
        <taxon>Evosea</taxon>
        <taxon>Variosea</taxon>
        <taxon>Cavosteliida</taxon>
        <taxon>Cavosteliaceae</taxon>
        <taxon>Planoprotostelium</taxon>
    </lineage>
</organism>
<evidence type="ECO:0000259" key="4">
    <source>
        <dbReference type="Pfam" id="PF04389"/>
    </source>
</evidence>
<dbReference type="SUPFAM" id="SSF53187">
    <property type="entry name" value="Zn-dependent exopeptidases"/>
    <property type="match status" value="1"/>
</dbReference>
<dbReference type="Proteomes" id="UP000241769">
    <property type="component" value="Unassembled WGS sequence"/>
</dbReference>
<comment type="caution">
    <text evidence="5">The sequence shown here is derived from an EMBL/GenBank/DDBJ whole genome shotgun (WGS) entry which is preliminary data.</text>
</comment>